<feature type="domain" description="Phospholipid/glycerol acyltransferase" evidence="7">
    <location>
        <begin position="75"/>
        <end position="193"/>
    </location>
</feature>
<organism evidence="8 9">
    <name type="scientific">Candidatus Alloenteromonas pullicola</name>
    <dbReference type="NCBI Taxonomy" id="2840784"/>
    <lineage>
        <taxon>Bacteria</taxon>
        <taxon>Bacillati</taxon>
        <taxon>Bacillota</taxon>
        <taxon>Bacillota incertae sedis</taxon>
        <taxon>Candidatus Alloenteromonas</taxon>
    </lineage>
</organism>
<dbReference type="CDD" id="cd07989">
    <property type="entry name" value="LPLAT_AGPAT-like"/>
    <property type="match status" value="1"/>
</dbReference>
<evidence type="ECO:0000313" key="9">
    <source>
        <dbReference type="Proteomes" id="UP000824070"/>
    </source>
</evidence>
<keyword evidence="6" id="KW-0812">Transmembrane</keyword>
<evidence type="ECO:0000259" key="7">
    <source>
        <dbReference type="SMART" id="SM00563"/>
    </source>
</evidence>
<evidence type="ECO:0000313" key="8">
    <source>
        <dbReference type="EMBL" id="HIU45382.1"/>
    </source>
</evidence>
<evidence type="ECO:0000256" key="3">
    <source>
        <dbReference type="ARBA" id="ARBA00022679"/>
    </source>
</evidence>
<keyword evidence="6" id="KW-0472">Membrane</keyword>
<dbReference type="AlphaFoldDB" id="A0A9D1S3K9"/>
<keyword evidence="2" id="KW-0444">Lipid biosynthesis</keyword>
<name>A0A9D1S3K9_9FIRM</name>
<proteinExistence type="predicted"/>
<dbReference type="InterPro" id="IPR002123">
    <property type="entry name" value="Plipid/glycerol_acylTrfase"/>
</dbReference>
<evidence type="ECO:0000256" key="2">
    <source>
        <dbReference type="ARBA" id="ARBA00022516"/>
    </source>
</evidence>
<sequence length="278" mass="32232">MKRFLKITRLVIILGWRIIAAYFGWVIRYSNHPEKYPLQLRYRKVHELLDAVGRAMRIDWRLYNAERLLNRQKGTLLVANHLSVCDIVALLYLCEEPISFVSKVEVRKMPFVGRCVRILDGVFLDRDDPRQAIKAFRTVEKRMAEEGLSYVIFAEGTRAKGEKEGAVLPFHPGSFKIAYRAKAPILLYAESGTQRILGKGNDRRHLVQMSFLPPMPYDEYKDLQTVDLAPIAHERVESEFDRLLLEDAEYYKAGMQKQRINDPGKEAHILRKAADEAR</sequence>
<keyword evidence="4" id="KW-0443">Lipid metabolism</keyword>
<evidence type="ECO:0000256" key="4">
    <source>
        <dbReference type="ARBA" id="ARBA00023098"/>
    </source>
</evidence>
<dbReference type="PANTHER" id="PTHR10434:SF64">
    <property type="entry name" value="1-ACYL-SN-GLYCEROL-3-PHOSPHATE ACYLTRANSFERASE-RELATED"/>
    <property type="match status" value="1"/>
</dbReference>
<reference evidence="8" key="1">
    <citation type="submission" date="2020-10" db="EMBL/GenBank/DDBJ databases">
        <authorList>
            <person name="Gilroy R."/>
        </authorList>
    </citation>
    <scope>NUCLEOTIDE SEQUENCE</scope>
    <source>
        <strain evidence="8">ChiGjej1B1-22543</strain>
    </source>
</reference>
<evidence type="ECO:0000256" key="5">
    <source>
        <dbReference type="ARBA" id="ARBA00023315"/>
    </source>
</evidence>
<gene>
    <name evidence="8" type="ORF">IAC52_03690</name>
</gene>
<feature type="transmembrane region" description="Helical" evidence="6">
    <location>
        <begin position="7"/>
        <end position="27"/>
    </location>
</feature>
<accession>A0A9D1S3K9</accession>
<reference evidence="8" key="2">
    <citation type="journal article" date="2021" name="PeerJ">
        <title>Extensive microbial diversity within the chicken gut microbiome revealed by metagenomics and culture.</title>
        <authorList>
            <person name="Gilroy R."/>
            <person name="Ravi A."/>
            <person name="Getino M."/>
            <person name="Pursley I."/>
            <person name="Horton D.L."/>
            <person name="Alikhan N.F."/>
            <person name="Baker D."/>
            <person name="Gharbi K."/>
            <person name="Hall N."/>
            <person name="Watson M."/>
            <person name="Adriaenssens E.M."/>
            <person name="Foster-Nyarko E."/>
            <person name="Jarju S."/>
            <person name="Secka A."/>
            <person name="Antonio M."/>
            <person name="Oren A."/>
            <person name="Chaudhuri R.R."/>
            <person name="La Ragione R."/>
            <person name="Hildebrand F."/>
            <person name="Pallen M.J."/>
        </authorList>
    </citation>
    <scope>NUCLEOTIDE SEQUENCE</scope>
    <source>
        <strain evidence="8">ChiGjej1B1-22543</strain>
    </source>
</reference>
<protein>
    <submittedName>
        <fullName evidence="8">1-acyl-sn-glycerol-3-phosphate acyltransferase</fullName>
    </submittedName>
</protein>
<evidence type="ECO:0000256" key="1">
    <source>
        <dbReference type="ARBA" id="ARBA00005189"/>
    </source>
</evidence>
<dbReference type="SUPFAM" id="SSF69593">
    <property type="entry name" value="Glycerol-3-phosphate (1)-acyltransferase"/>
    <property type="match status" value="1"/>
</dbReference>
<dbReference type="EMBL" id="DVMV01000025">
    <property type="protein sequence ID" value="HIU45382.1"/>
    <property type="molecule type" value="Genomic_DNA"/>
</dbReference>
<keyword evidence="3" id="KW-0808">Transferase</keyword>
<dbReference type="GO" id="GO:0006654">
    <property type="term" value="P:phosphatidic acid biosynthetic process"/>
    <property type="evidence" value="ECO:0007669"/>
    <property type="project" value="TreeGrafter"/>
</dbReference>
<dbReference type="Proteomes" id="UP000824070">
    <property type="component" value="Unassembled WGS sequence"/>
</dbReference>
<dbReference type="SMART" id="SM00563">
    <property type="entry name" value="PlsC"/>
    <property type="match status" value="1"/>
</dbReference>
<evidence type="ECO:0000256" key="6">
    <source>
        <dbReference type="SAM" id="Phobius"/>
    </source>
</evidence>
<keyword evidence="5 8" id="KW-0012">Acyltransferase</keyword>
<comment type="pathway">
    <text evidence="1">Lipid metabolism.</text>
</comment>
<dbReference type="GO" id="GO:0003841">
    <property type="term" value="F:1-acylglycerol-3-phosphate O-acyltransferase activity"/>
    <property type="evidence" value="ECO:0007669"/>
    <property type="project" value="TreeGrafter"/>
</dbReference>
<keyword evidence="6" id="KW-1133">Transmembrane helix</keyword>
<dbReference type="Pfam" id="PF01553">
    <property type="entry name" value="Acyltransferase"/>
    <property type="match status" value="1"/>
</dbReference>
<dbReference type="PANTHER" id="PTHR10434">
    <property type="entry name" value="1-ACYL-SN-GLYCEROL-3-PHOSPHATE ACYLTRANSFERASE"/>
    <property type="match status" value="1"/>
</dbReference>
<comment type="caution">
    <text evidence="8">The sequence shown here is derived from an EMBL/GenBank/DDBJ whole genome shotgun (WGS) entry which is preliminary data.</text>
</comment>